<dbReference type="AlphaFoldDB" id="A0A7S1IIC9"/>
<name>A0A7S1IIC9_9EUGL</name>
<sequence length="205" mass="22047">MCTPIGGARLYEILTICRGGGGGHLPRPPPRPKVASVRAPPTFANATVPLVMESYYVPEFWTLARQMTDTLHAQSRHLPAAAQGAGRIIEAGRACPPGRSGLLFEVTSVTKALQAPQGRNLRCPRLGLAGTLAPGGTLYRHDVCLLQESLVLTTAFSPQVLDEVVARRHAARVRTVLTQQAAADPEFRPCALRYLTSPDLIKPPN</sequence>
<protein>
    <submittedName>
        <fullName evidence="1">Uncharacterized protein</fullName>
    </submittedName>
</protein>
<accession>A0A7S1IIC9</accession>
<gene>
    <name evidence="1" type="ORF">EGYM00392_LOCUS24164</name>
</gene>
<proteinExistence type="predicted"/>
<reference evidence="1" key="1">
    <citation type="submission" date="2021-01" db="EMBL/GenBank/DDBJ databases">
        <authorList>
            <person name="Corre E."/>
            <person name="Pelletier E."/>
            <person name="Niang G."/>
            <person name="Scheremetjew M."/>
            <person name="Finn R."/>
            <person name="Kale V."/>
            <person name="Holt S."/>
            <person name="Cochrane G."/>
            <person name="Meng A."/>
            <person name="Brown T."/>
            <person name="Cohen L."/>
        </authorList>
    </citation>
    <scope>NUCLEOTIDE SEQUENCE</scope>
    <source>
        <strain evidence="1">NIES-381</strain>
    </source>
</reference>
<dbReference type="EMBL" id="HBGA01065033">
    <property type="protein sequence ID" value="CAD9013062.1"/>
    <property type="molecule type" value="Transcribed_RNA"/>
</dbReference>
<evidence type="ECO:0000313" key="1">
    <source>
        <dbReference type="EMBL" id="CAD9013062.1"/>
    </source>
</evidence>
<organism evidence="1">
    <name type="scientific">Eutreptiella gymnastica</name>
    <dbReference type="NCBI Taxonomy" id="73025"/>
    <lineage>
        <taxon>Eukaryota</taxon>
        <taxon>Discoba</taxon>
        <taxon>Euglenozoa</taxon>
        <taxon>Euglenida</taxon>
        <taxon>Spirocuta</taxon>
        <taxon>Euglenophyceae</taxon>
        <taxon>Eutreptiales</taxon>
        <taxon>Eutreptiaceae</taxon>
        <taxon>Eutreptiella</taxon>
    </lineage>
</organism>